<dbReference type="InterPro" id="IPR005560">
    <property type="entry name" value="Csp_YhjQ"/>
</dbReference>
<protein>
    <submittedName>
        <fullName evidence="1">Four-helix bundle copper-binding protein</fullName>
    </submittedName>
</protein>
<dbReference type="Proteomes" id="UP000267585">
    <property type="component" value="Unassembled WGS sequence"/>
</dbReference>
<dbReference type="AlphaFoldDB" id="A0A3S0B0P7"/>
<dbReference type="InterPro" id="IPR044543">
    <property type="entry name" value="YHJQ-like"/>
</dbReference>
<name>A0A3S0B0P7_9FLAO</name>
<evidence type="ECO:0000313" key="1">
    <source>
        <dbReference type="EMBL" id="RTE54955.1"/>
    </source>
</evidence>
<gene>
    <name evidence="1" type="ORF">EHW67_03660</name>
</gene>
<comment type="caution">
    <text evidence="1">The sequence shown here is derived from an EMBL/GenBank/DDBJ whole genome shotgun (WGS) entry which is preliminary data.</text>
</comment>
<dbReference type="PANTHER" id="PTHR37310">
    <property type="entry name" value="CYTOPLASMIC PROTEIN-RELATED"/>
    <property type="match status" value="1"/>
</dbReference>
<dbReference type="EMBL" id="RQPJ01000002">
    <property type="protein sequence ID" value="RTE54955.1"/>
    <property type="molecule type" value="Genomic_DNA"/>
</dbReference>
<dbReference type="RefSeq" id="WP_126161687.1">
    <property type="nucleotide sequence ID" value="NZ_RQPJ01000002.1"/>
</dbReference>
<evidence type="ECO:0000313" key="2">
    <source>
        <dbReference type="Proteomes" id="UP000267585"/>
    </source>
</evidence>
<dbReference type="PANTHER" id="PTHR37310:SF1">
    <property type="entry name" value="CYTOPLASMIC PROTEIN"/>
    <property type="match status" value="1"/>
</dbReference>
<sequence>MRNSELISALGNCINHCNYCADACLEEENVKMMVNCIRTDRVCAEVCSTLAQVLATKFEDVDDLVRYCQKVCNACADECGGHDHKHCQDCAEACRKCAEACEAYLA</sequence>
<dbReference type="Pfam" id="PF03860">
    <property type="entry name" value="Csp"/>
    <property type="match status" value="1"/>
</dbReference>
<dbReference type="CDD" id="cd08026">
    <property type="entry name" value="DUF326"/>
    <property type="match status" value="1"/>
</dbReference>
<organism evidence="1 2">
    <name type="scientific">Arenibacter aquaticus</name>
    <dbReference type="NCBI Taxonomy" id="2489054"/>
    <lineage>
        <taxon>Bacteria</taxon>
        <taxon>Pseudomonadati</taxon>
        <taxon>Bacteroidota</taxon>
        <taxon>Flavobacteriia</taxon>
        <taxon>Flavobacteriales</taxon>
        <taxon>Flavobacteriaceae</taxon>
        <taxon>Arenibacter</taxon>
    </lineage>
</organism>
<proteinExistence type="predicted"/>
<reference evidence="1 2" key="1">
    <citation type="submission" date="2018-11" db="EMBL/GenBank/DDBJ databases">
        <title>Arenibacter aquaticus sp.nov., a marine bacterium isolated from surface seawater in the South China Sea.</title>
        <authorList>
            <person name="Guo J."/>
            <person name="Sun J."/>
        </authorList>
    </citation>
    <scope>NUCLEOTIDE SEQUENCE [LARGE SCALE GENOMIC DNA]</scope>
    <source>
        <strain evidence="1 2">GUO666</strain>
    </source>
</reference>
<keyword evidence="2" id="KW-1185">Reference proteome</keyword>
<accession>A0A3S0B0P7</accession>
<dbReference type="OrthoDB" id="5396211at2"/>
<dbReference type="Gene3D" id="1.20.1270.360">
    <property type="match status" value="1"/>
</dbReference>